<dbReference type="GeneID" id="56027231"/>
<dbReference type="OrthoDB" id="204348at2157"/>
<dbReference type="Pfam" id="PF19113">
    <property type="entry name" value="DUF5799"/>
    <property type="match status" value="1"/>
</dbReference>
<dbReference type="AlphaFoldDB" id="A0A7D5KW46"/>
<dbReference type="InterPro" id="IPR043821">
    <property type="entry name" value="DUF5799"/>
</dbReference>
<dbReference type="Proteomes" id="UP000509750">
    <property type="component" value="Chromosome"/>
</dbReference>
<accession>A0A7D5KW46</accession>
<proteinExistence type="predicted"/>
<evidence type="ECO:0000313" key="2">
    <source>
        <dbReference type="Proteomes" id="UP000509750"/>
    </source>
</evidence>
<protein>
    <submittedName>
        <fullName evidence="1">Uncharacterized protein</fullName>
    </submittedName>
</protein>
<dbReference type="EMBL" id="CP058529">
    <property type="protein sequence ID" value="QLG26078.1"/>
    <property type="molecule type" value="Genomic_DNA"/>
</dbReference>
<name>A0A7D5KW46_9EURY</name>
<keyword evidence="2" id="KW-1185">Reference proteome</keyword>
<sequence length="147" mass="15991">MSDWTDAIVGDRMTVDREFGDRVRNSRFSNQEWGLIMTATEFDIEDADDPEAARIVADTSKLPSIIPELENISNQMNATAGGGSSDGGTFGKLLGGVRDTLFGGGSGGVDAEKLEAAERLTGEYATELQRHLESKGTWEQVRISYQE</sequence>
<dbReference type="KEGG" id="halg:HUG10_00320"/>
<reference evidence="1 2" key="1">
    <citation type="submission" date="2020-07" db="EMBL/GenBank/DDBJ databases">
        <title>Gai3-2, isolated from salt lake.</title>
        <authorList>
            <person name="Cui H."/>
            <person name="Shi X."/>
        </authorList>
    </citation>
    <scope>NUCLEOTIDE SEQUENCE [LARGE SCALE GENOMIC DNA]</scope>
    <source>
        <strain evidence="1 2">Gai3-2</strain>
    </source>
</reference>
<evidence type="ECO:0000313" key="1">
    <source>
        <dbReference type="EMBL" id="QLG26078.1"/>
    </source>
</evidence>
<organism evidence="1 2">
    <name type="scientific">Halorarum halophilum</name>
    <dbReference type="NCBI Taxonomy" id="2743090"/>
    <lineage>
        <taxon>Archaea</taxon>
        <taxon>Methanobacteriati</taxon>
        <taxon>Methanobacteriota</taxon>
        <taxon>Stenosarchaea group</taxon>
        <taxon>Halobacteria</taxon>
        <taxon>Halobacteriales</taxon>
        <taxon>Haloferacaceae</taxon>
        <taxon>Halorarum</taxon>
    </lineage>
</organism>
<dbReference type="RefSeq" id="WP_179167653.1">
    <property type="nucleotide sequence ID" value="NZ_CP058529.1"/>
</dbReference>
<gene>
    <name evidence="1" type="ORF">HUG10_00320</name>
</gene>